<dbReference type="SUPFAM" id="SSF51126">
    <property type="entry name" value="Pectin lyase-like"/>
    <property type="match status" value="1"/>
</dbReference>
<evidence type="ECO:0000256" key="1">
    <source>
        <dbReference type="SAM" id="MobiDB-lite"/>
    </source>
</evidence>
<evidence type="ECO:0000313" key="3">
    <source>
        <dbReference type="Proteomes" id="UP001515480"/>
    </source>
</evidence>
<evidence type="ECO:0008006" key="4">
    <source>
        <dbReference type="Google" id="ProtNLM"/>
    </source>
</evidence>
<reference evidence="2 3" key="1">
    <citation type="journal article" date="2024" name="Science">
        <title>Giant polyketide synthase enzymes in the biosynthesis of giant marine polyether toxins.</title>
        <authorList>
            <person name="Fallon T.R."/>
            <person name="Shende V.V."/>
            <person name="Wierzbicki I.H."/>
            <person name="Pendleton A.L."/>
            <person name="Watervoot N.F."/>
            <person name="Auber R.P."/>
            <person name="Gonzalez D.J."/>
            <person name="Wisecaver J.H."/>
            <person name="Moore B.S."/>
        </authorList>
    </citation>
    <scope>NUCLEOTIDE SEQUENCE [LARGE SCALE GENOMIC DNA]</scope>
    <source>
        <strain evidence="2 3">12B1</strain>
    </source>
</reference>
<gene>
    <name evidence="2" type="ORF">AB1Y20_009517</name>
</gene>
<dbReference type="EMBL" id="JBGBPQ010000002">
    <property type="protein sequence ID" value="KAL1528156.1"/>
    <property type="molecule type" value="Genomic_DNA"/>
</dbReference>
<protein>
    <recommendedName>
        <fullName evidence="4">Right handed beta helix domain-containing protein</fullName>
    </recommendedName>
</protein>
<keyword evidence="3" id="KW-1185">Reference proteome</keyword>
<feature type="compositionally biased region" description="Basic and acidic residues" evidence="1">
    <location>
        <begin position="24"/>
        <end position="34"/>
    </location>
</feature>
<feature type="region of interest" description="Disordered" evidence="1">
    <location>
        <begin position="1"/>
        <end position="34"/>
    </location>
</feature>
<name>A0AB34K1N6_PRYPA</name>
<evidence type="ECO:0000313" key="2">
    <source>
        <dbReference type="EMBL" id="KAL1528156.1"/>
    </source>
</evidence>
<sequence>MGEIPVLEQSEVSRISHKASPTRSVEDFSDPRSLRHTDFPFHATSRVLSEDGSSSADSTSCSDVPEAFSSISVCVGGSDCFRVLSAAAPLFDGISGVCGSTVAQFAALSLQNGCPAPFSPPIAQTEKVVELCRGTCSEAGVFIPGCMPSPVPPTFPFPPHLPPLPPSPPIVPGLPGYATVTSLQELRAAVGASLPGDFMALFLPSNVVFVLRGSPIVVHGITLEITSDGAIIDAQYRSMAFDLKSAILRLHGITIVNCYSSSLGGVANIRQPEAALLAVGVQIINSASAISGGVFFLTAGNLTLIRSLISNSTADGYGGVLLQGGGLATFSATSIINSIASTRDGGVAYTTAGVLDIRNNCSFVNSSSGRSGGVVFLFDGLAMIASSRMEKSTARQLDKGVL</sequence>
<organism evidence="2 3">
    <name type="scientific">Prymnesium parvum</name>
    <name type="common">Toxic golden alga</name>
    <dbReference type="NCBI Taxonomy" id="97485"/>
    <lineage>
        <taxon>Eukaryota</taxon>
        <taxon>Haptista</taxon>
        <taxon>Haptophyta</taxon>
        <taxon>Prymnesiophyceae</taxon>
        <taxon>Prymnesiales</taxon>
        <taxon>Prymnesiaceae</taxon>
        <taxon>Prymnesium</taxon>
    </lineage>
</organism>
<proteinExistence type="predicted"/>
<comment type="caution">
    <text evidence="2">The sequence shown here is derived from an EMBL/GenBank/DDBJ whole genome shotgun (WGS) entry which is preliminary data.</text>
</comment>
<accession>A0AB34K1N6</accession>
<dbReference type="Proteomes" id="UP001515480">
    <property type="component" value="Unassembled WGS sequence"/>
</dbReference>
<dbReference type="InterPro" id="IPR011050">
    <property type="entry name" value="Pectin_lyase_fold/virulence"/>
</dbReference>
<dbReference type="AlphaFoldDB" id="A0AB34K1N6"/>